<evidence type="ECO:0000313" key="4">
    <source>
        <dbReference type="EMBL" id="MDI3320834.1"/>
    </source>
</evidence>
<dbReference type="Proteomes" id="UP001226434">
    <property type="component" value="Unassembled WGS sequence"/>
</dbReference>
<sequence length="226" mass="25964">MIRSSDLFIPQFVCKFEKSDRTKLDLVKMKTTEQLILEAASKVFKEKGYDGATVQEIADAANTTKSMVNYYFRSKEKLFGIVFKAQFQEFYEGTIRLVKSDLSLYDKIANLVNDDTEKILKFPLLPIFILNEINRNPSIVFSFISNLSSDALSALDKQISKEVRNGKIKKISAIDLLTNVRSLTVFPFLLKGIQMKSLKLTEEQMNIKLKARKKMIVELIWNSLKK</sequence>
<comment type="caution">
    <text evidence="4">The sequence shown here is derived from an EMBL/GenBank/DDBJ whole genome shotgun (WGS) entry which is preliminary data.</text>
</comment>
<keyword evidence="5" id="KW-1185">Reference proteome</keyword>
<proteinExistence type="predicted"/>
<gene>
    <name evidence="4" type="ORF">QJ048_13675</name>
</gene>
<dbReference type="InterPro" id="IPR050109">
    <property type="entry name" value="HTH-type_TetR-like_transc_reg"/>
</dbReference>
<evidence type="ECO:0000313" key="5">
    <source>
        <dbReference type="Proteomes" id="UP001226434"/>
    </source>
</evidence>
<dbReference type="PROSITE" id="PS50977">
    <property type="entry name" value="HTH_TETR_2"/>
    <property type="match status" value="1"/>
</dbReference>
<name>A0ABT6RG21_9BACT</name>
<feature type="DNA-binding region" description="H-T-H motif" evidence="2">
    <location>
        <begin position="53"/>
        <end position="72"/>
    </location>
</feature>
<dbReference type="InterPro" id="IPR001647">
    <property type="entry name" value="HTH_TetR"/>
</dbReference>
<dbReference type="InterPro" id="IPR009057">
    <property type="entry name" value="Homeodomain-like_sf"/>
</dbReference>
<accession>A0ABT6RG21</accession>
<organism evidence="4 5">
    <name type="scientific">Pinibacter soli</name>
    <dbReference type="NCBI Taxonomy" id="3044211"/>
    <lineage>
        <taxon>Bacteria</taxon>
        <taxon>Pseudomonadati</taxon>
        <taxon>Bacteroidota</taxon>
        <taxon>Chitinophagia</taxon>
        <taxon>Chitinophagales</taxon>
        <taxon>Chitinophagaceae</taxon>
        <taxon>Pinibacter</taxon>
    </lineage>
</organism>
<dbReference type="SUPFAM" id="SSF46689">
    <property type="entry name" value="Homeodomain-like"/>
    <property type="match status" value="1"/>
</dbReference>
<reference evidence="4 5" key="1">
    <citation type="submission" date="2023-05" db="EMBL/GenBank/DDBJ databases">
        <title>Genome sequence of Pinibacter sp. MAH-24.</title>
        <authorList>
            <person name="Huq M.A."/>
        </authorList>
    </citation>
    <scope>NUCLEOTIDE SEQUENCE [LARGE SCALE GENOMIC DNA]</scope>
    <source>
        <strain evidence="4 5">MAH-24</strain>
    </source>
</reference>
<evidence type="ECO:0000256" key="2">
    <source>
        <dbReference type="PROSITE-ProRule" id="PRU00335"/>
    </source>
</evidence>
<evidence type="ECO:0000259" key="3">
    <source>
        <dbReference type="PROSITE" id="PS50977"/>
    </source>
</evidence>
<dbReference type="PANTHER" id="PTHR30328">
    <property type="entry name" value="TRANSCRIPTIONAL REPRESSOR"/>
    <property type="match status" value="1"/>
</dbReference>
<dbReference type="Pfam" id="PF00440">
    <property type="entry name" value="TetR_N"/>
    <property type="match status" value="1"/>
</dbReference>
<protein>
    <submittedName>
        <fullName evidence="4">Helix-turn-helix domain-containing protein</fullName>
    </submittedName>
</protein>
<dbReference type="PANTHER" id="PTHR30328:SF54">
    <property type="entry name" value="HTH-TYPE TRANSCRIPTIONAL REPRESSOR SCO4008"/>
    <property type="match status" value="1"/>
</dbReference>
<dbReference type="RefSeq" id="WP_282334936.1">
    <property type="nucleotide sequence ID" value="NZ_JASBRG010000007.1"/>
</dbReference>
<feature type="domain" description="HTH tetR-type" evidence="3">
    <location>
        <begin position="30"/>
        <end position="90"/>
    </location>
</feature>
<dbReference type="Gene3D" id="1.10.357.10">
    <property type="entry name" value="Tetracycline Repressor, domain 2"/>
    <property type="match status" value="1"/>
</dbReference>
<evidence type="ECO:0000256" key="1">
    <source>
        <dbReference type="ARBA" id="ARBA00023125"/>
    </source>
</evidence>
<keyword evidence="1 2" id="KW-0238">DNA-binding</keyword>
<dbReference type="PRINTS" id="PR00455">
    <property type="entry name" value="HTHTETR"/>
</dbReference>
<dbReference type="EMBL" id="JASBRG010000007">
    <property type="protein sequence ID" value="MDI3320834.1"/>
    <property type="molecule type" value="Genomic_DNA"/>
</dbReference>